<organism evidence="1">
    <name type="scientific">marine metagenome</name>
    <dbReference type="NCBI Taxonomy" id="408172"/>
    <lineage>
        <taxon>unclassified sequences</taxon>
        <taxon>metagenomes</taxon>
        <taxon>ecological metagenomes</taxon>
    </lineage>
</organism>
<proteinExistence type="predicted"/>
<evidence type="ECO:0000313" key="1">
    <source>
        <dbReference type="EMBL" id="SVB30461.1"/>
    </source>
</evidence>
<accession>A0A382CY97</accession>
<feature type="non-terminal residue" evidence="1">
    <location>
        <position position="28"/>
    </location>
</feature>
<reference evidence="1" key="1">
    <citation type="submission" date="2018-05" db="EMBL/GenBank/DDBJ databases">
        <authorList>
            <person name="Lanie J.A."/>
            <person name="Ng W.-L."/>
            <person name="Kazmierczak K.M."/>
            <person name="Andrzejewski T.M."/>
            <person name="Davidsen T.M."/>
            <person name="Wayne K.J."/>
            <person name="Tettelin H."/>
            <person name="Glass J.I."/>
            <person name="Rusch D."/>
            <person name="Podicherti R."/>
            <person name="Tsui H.-C.T."/>
            <person name="Winkler M.E."/>
        </authorList>
    </citation>
    <scope>NUCLEOTIDE SEQUENCE</scope>
</reference>
<gene>
    <name evidence="1" type="ORF">METZ01_LOCUS183315</name>
</gene>
<dbReference type="AlphaFoldDB" id="A0A382CY97"/>
<name>A0A382CY97_9ZZZZ</name>
<sequence>METLLDTSKAVPVSGNVLVDKKKLMELV</sequence>
<dbReference type="EMBL" id="UINC01036458">
    <property type="protein sequence ID" value="SVB30461.1"/>
    <property type="molecule type" value="Genomic_DNA"/>
</dbReference>
<protein>
    <submittedName>
        <fullName evidence="1">Uncharacterized protein</fullName>
    </submittedName>
</protein>